<feature type="compositionally biased region" description="Low complexity" evidence="7">
    <location>
        <begin position="826"/>
        <end position="882"/>
    </location>
</feature>
<dbReference type="STRING" id="3088.A0A383VLP3"/>
<reference evidence="9 11" key="1">
    <citation type="submission" date="2016-10" db="EMBL/GenBank/DDBJ databases">
        <authorList>
            <person name="Cai Z."/>
        </authorList>
    </citation>
    <scope>NUCLEOTIDE SEQUENCE [LARGE SCALE GENOMIC DNA]</scope>
</reference>
<dbReference type="GO" id="GO:0005874">
    <property type="term" value="C:microtubule"/>
    <property type="evidence" value="ECO:0007669"/>
    <property type="project" value="UniProtKB-KW"/>
</dbReference>
<dbReference type="EMBL" id="FNXT01000686">
    <property type="protein sequence ID" value="SZX66101.1"/>
    <property type="molecule type" value="Genomic_DNA"/>
</dbReference>
<protein>
    <recommendedName>
        <fullName evidence="5">Kinesin-like protein</fullName>
    </recommendedName>
</protein>
<dbReference type="InterPro" id="IPR027640">
    <property type="entry name" value="Kinesin-like_fam"/>
</dbReference>
<dbReference type="PANTHER" id="PTHR47972">
    <property type="entry name" value="KINESIN-LIKE PROTEIN KLP-3"/>
    <property type="match status" value="1"/>
</dbReference>
<feature type="compositionally biased region" description="Low complexity" evidence="7">
    <location>
        <begin position="127"/>
        <end position="145"/>
    </location>
</feature>
<sequence length="946" mass="97762">MAEGVFPLPGAANGELVDRLMAKIAELETKLYEKELAGSDLIPAVHSRSTSKSSLTAAPAVNKDLLQALGDPEKLPGSPTLAANFSSSNKRDSWLGSVRNSLAKSLESLTAAADGPISSTDADRYTSRSNLSSNDGSSGRSGKTSLVQVQQLAGTQAAAGEAAQQRQAGGSGSATPRSAADAAAADGTNASAGMRKSTSSTALVPLAGTAGSSFSVNSSSQPKWKSSLKHYYRYYLSSAEVDDETGDLTQRVQEAAGAALAEANERLQEAEMKVQAAQAAQQQLQQQLAATEQLAADVEQLKSENLEAWRVKYELEGQMAATKATLEGMQRQGSSMHKELEHMRQQAQIWSVVSSSEVQKMCAEGELLAGQLAARSAELAALRQQLTDVEAERDRALQERQQALEERDKLHAQLQQVGSLQQQLAAASAAAAAATSAASGWEEKFMRERAVRRKLHEQLQVLRGNIRVMCRVRPPHQQQQSPSRSPAATAAFGAAHGSCIGYPLEGLLAVHDASTARQREFEFDAVFAPEASQQQVFEEVSPLVRSCADGYNVCIFAYGQTGSGSPYTMDGPADNPGINTRALQELFSIAADEVDHSWSFQVAMLEIYNEAVRDLLAMSASIGGGSGAASAAAVAAAASAHTLEVSGLPAGELPPNMDRVPGLVWRKVSNTAEVQAALREGARARATAATALNAASSRSHALVSVKVQGVREGKAFTAMMHLVDLAGSERVDKSEVAGQQLKQAQAINKSLSALGDVVAALQRRGAHIPFRNSKLTQVLQDSLSGSSKVLLVCNLSPEPVSCSETLSSLNFASRAAQVELGQARRAPAAATAGGSSTASDAEGTGGITTPRSSSSSIAAAAASAGADRGSSPSPTKLPAAAAAGGGVRASGSFSPGGLAAAAGAAAAAAARPGSRLSERTAAGAAGGVPGLSSPRLAASTAKPARH</sequence>
<dbReference type="PROSITE" id="PS00411">
    <property type="entry name" value="KINESIN_MOTOR_1"/>
    <property type="match status" value="1"/>
</dbReference>
<dbReference type="SUPFAM" id="SSF52540">
    <property type="entry name" value="P-loop containing nucleoside triphosphate hydrolases"/>
    <property type="match status" value="1"/>
</dbReference>
<dbReference type="SMART" id="SM00129">
    <property type="entry name" value="KISc"/>
    <property type="match status" value="1"/>
</dbReference>
<proteinExistence type="inferred from homology"/>
<dbReference type="Gene3D" id="3.40.850.10">
    <property type="entry name" value="Kinesin motor domain"/>
    <property type="match status" value="1"/>
</dbReference>
<keyword evidence="6" id="KW-0175">Coiled coil</keyword>
<evidence type="ECO:0000256" key="6">
    <source>
        <dbReference type="SAM" id="Coils"/>
    </source>
</evidence>
<dbReference type="PROSITE" id="PS50067">
    <property type="entry name" value="KINESIN_MOTOR_2"/>
    <property type="match status" value="1"/>
</dbReference>
<evidence type="ECO:0000313" key="9">
    <source>
        <dbReference type="EMBL" id="SZX66101.1"/>
    </source>
</evidence>
<feature type="region of interest" description="Disordered" evidence="7">
    <location>
        <begin position="904"/>
        <end position="946"/>
    </location>
</feature>
<feature type="region of interest" description="Disordered" evidence="7">
    <location>
        <begin position="826"/>
        <end position="888"/>
    </location>
</feature>
<dbReference type="PRINTS" id="PR00380">
    <property type="entry name" value="KINESINHEAVY"/>
</dbReference>
<evidence type="ECO:0000256" key="5">
    <source>
        <dbReference type="RuleBase" id="RU000394"/>
    </source>
</evidence>
<dbReference type="GO" id="GO:0005524">
    <property type="term" value="F:ATP binding"/>
    <property type="evidence" value="ECO:0007669"/>
    <property type="project" value="UniProtKB-KW"/>
</dbReference>
<evidence type="ECO:0000259" key="8">
    <source>
        <dbReference type="PROSITE" id="PS50067"/>
    </source>
</evidence>
<keyword evidence="11" id="KW-1185">Reference proteome</keyword>
<feature type="region of interest" description="Disordered" evidence="7">
    <location>
        <begin position="157"/>
        <end position="198"/>
    </location>
</feature>
<feature type="region of interest" description="Disordered" evidence="7">
    <location>
        <begin position="69"/>
        <end position="89"/>
    </location>
</feature>
<organism evidence="9 11">
    <name type="scientific">Tetradesmus obliquus</name>
    <name type="common">Green alga</name>
    <name type="synonym">Acutodesmus obliquus</name>
    <dbReference type="NCBI Taxonomy" id="3088"/>
    <lineage>
        <taxon>Eukaryota</taxon>
        <taxon>Viridiplantae</taxon>
        <taxon>Chlorophyta</taxon>
        <taxon>core chlorophytes</taxon>
        <taxon>Chlorophyceae</taxon>
        <taxon>CS clade</taxon>
        <taxon>Sphaeropleales</taxon>
        <taxon>Scenedesmaceae</taxon>
        <taxon>Tetradesmus</taxon>
    </lineage>
</organism>
<dbReference type="Proteomes" id="UP000256970">
    <property type="component" value="Unassembled WGS sequence"/>
</dbReference>
<feature type="domain" description="Kinesin motor" evidence="8">
    <location>
        <begin position="465"/>
        <end position="818"/>
    </location>
</feature>
<keyword evidence="5" id="KW-0493">Microtubule</keyword>
<feature type="region of interest" description="Disordered" evidence="7">
    <location>
        <begin position="114"/>
        <end position="145"/>
    </location>
</feature>
<evidence type="ECO:0000313" key="11">
    <source>
        <dbReference type="Proteomes" id="UP000256970"/>
    </source>
</evidence>
<dbReference type="InterPro" id="IPR027417">
    <property type="entry name" value="P-loop_NTPase"/>
</dbReference>
<keyword evidence="2 5" id="KW-0067">ATP-binding</keyword>
<dbReference type="InterPro" id="IPR001752">
    <property type="entry name" value="Kinesin_motor_dom"/>
</dbReference>
<dbReference type="GO" id="GO:0007018">
    <property type="term" value="P:microtubule-based movement"/>
    <property type="evidence" value="ECO:0007669"/>
    <property type="project" value="InterPro"/>
</dbReference>
<feature type="compositionally biased region" description="Low complexity" evidence="7">
    <location>
        <begin position="904"/>
        <end position="915"/>
    </location>
</feature>
<dbReference type="PANTHER" id="PTHR47972:SF28">
    <property type="entry name" value="KINESIN-LIKE PROTEIN KLP-3"/>
    <property type="match status" value="1"/>
</dbReference>
<keyword evidence="3 5" id="KW-0505">Motor protein</keyword>
<gene>
    <name evidence="10" type="ORF">BQ4739_LOCUS17882</name>
    <name evidence="9" type="ORF">BQ4739_LOCUS6542</name>
</gene>
<evidence type="ECO:0000313" key="10">
    <source>
        <dbReference type="EMBL" id="SZX77525.1"/>
    </source>
</evidence>
<evidence type="ECO:0000256" key="2">
    <source>
        <dbReference type="ARBA" id="ARBA00022840"/>
    </source>
</evidence>
<dbReference type="InterPro" id="IPR019821">
    <property type="entry name" value="Kinesin_motor_CS"/>
</dbReference>
<dbReference type="AlphaFoldDB" id="A0A383VLP3"/>
<comment type="caution">
    <text evidence="4">Lacks conserved residue(s) required for the propagation of feature annotation.</text>
</comment>
<evidence type="ECO:0000256" key="4">
    <source>
        <dbReference type="PROSITE-ProRule" id="PRU00283"/>
    </source>
</evidence>
<dbReference type="GO" id="GO:0008017">
    <property type="term" value="F:microtubule binding"/>
    <property type="evidence" value="ECO:0007669"/>
    <property type="project" value="InterPro"/>
</dbReference>
<feature type="coiled-coil region" evidence="6">
    <location>
        <begin position="372"/>
        <end position="413"/>
    </location>
</feature>
<name>A0A383VLP3_TETOB</name>
<evidence type="ECO:0000256" key="3">
    <source>
        <dbReference type="ARBA" id="ARBA00023175"/>
    </source>
</evidence>
<accession>A0A383VLP3</accession>
<dbReference type="Pfam" id="PF00225">
    <property type="entry name" value="Kinesin"/>
    <property type="match status" value="1"/>
</dbReference>
<evidence type="ECO:0000256" key="1">
    <source>
        <dbReference type="ARBA" id="ARBA00022741"/>
    </source>
</evidence>
<feature type="compositionally biased region" description="Low complexity" evidence="7">
    <location>
        <begin position="157"/>
        <end position="193"/>
    </location>
</feature>
<feature type="coiled-coil region" evidence="6">
    <location>
        <begin position="253"/>
        <end position="304"/>
    </location>
</feature>
<keyword evidence="1 5" id="KW-0547">Nucleotide-binding</keyword>
<comment type="similarity">
    <text evidence="4 5">Belongs to the TRAFAC class myosin-kinesin ATPase superfamily. Kinesin family.</text>
</comment>
<dbReference type="GO" id="GO:0003777">
    <property type="term" value="F:microtubule motor activity"/>
    <property type="evidence" value="ECO:0007669"/>
    <property type="project" value="InterPro"/>
</dbReference>
<evidence type="ECO:0000256" key="7">
    <source>
        <dbReference type="SAM" id="MobiDB-lite"/>
    </source>
</evidence>
<dbReference type="InterPro" id="IPR036961">
    <property type="entry name" value="Kinesin_motor_dom_sf"/>
</dbReference>
<dbReference type="EMBL" id="FNXT01001288">
    <property type="protein sequence ID" value="SZX77525.1"/>
    <property type="molecule type" value="Genomic_DNA"/>
</dbReference>